<name>A0A4R6KIT6_9ACTN</name>
<organism evidence="2 3">
    <name type="scientific">Kribbella caucasensis</name>
    <dbReference type="NCBI Taxonomy" id="2512215"/>
    <lineage>
        <taxon>Bacteria</taxon>
        <taxon>Bacillati</taxon>
        <taxon>Actinomycetota</taxon>
        <taxon>Actinomycetes</taxon>
        <taxon>Propionibacteriales</taxon>
        <taxon>Kribbellaceae</taxon>
        <taxon>Kribbella</taxon>
    </lineage>
</organism>
<proteinExistence type="predicted"/>
<feature type="domain" description="DUF4180" evidence="1">
    <location>
        <begin position="6"/>
        <end position="105"/>
    </location>
</feature>
<accession>A0A4R6KIT6</accession>
<dbReference type="Proteomes" id="UP000295388">
    <property type="component" value="Unassembled WGS sequence"/>
</dbReference>
<keyword evidence="3" id="KW-1185">Reference proteome</keyword>
<dbReference type="RefSeq" id="WP_133800092.1">
    <property type="nucleotide sequence ID" value="NZ_SNWQ01000005.1"/>
</dbReference>
<dbReference type="OrthoDB" id="8595425at2"/>
<comment type="caution">
    <text evidence="2">The sequence shown here is derived from an EMBL/GenBank/DDBJ whole genome shotgun (WGS) entry which is preliminary data.</text>
</comment>
<dbReference type="InterPro" id="IPR025438">
    <property type="entry name" value="DUF4180"/>
</dbReference>
<protein>
    <submittedName>
        <fullName evidence="2">Uncharacterized protein DUF4180</fullName>
    </submittedName>
</protein>
<dbReference type="AlphaFoldDB" id="A0A4R6KIT6"/>
<dbReference type="Pfam" id="PF13788">
    <property type="entry name" value="DUF4180"/>
    <property type="match status" value="1"/>
</dbReference>
<evidence type="ECO:0000313" key="3">
    <source>
        <dbReference type="Proteomes" id="UP000295388"/>
    </source>
</evidence>
<gene>
    <name evidence="2" type="ORF">EV643_10528</name>
</gene>
<evidence type="ECO:0000313" key="2">
    <source>
        <dbReference type="EMBL" id="TDO49801.1"/>
    </source>
</evidence>
<sequence length="108" mass="12309">MSLFVSDRAIGSEQDALDLIADAYHLHQAEWVVLQRDQLPAEFFTLSSGVAGAIVQKFVNYRMRLAVVGDVSAHEAASKPFRDWVRETNRGKDVWFVPDLASFEERRR</sequence>
<evidence type="ECO:0000259" key="1">
    <source>
        <dbReference type="Pfam" id="PF13788"/>
    </source>
</evidence>
<reference evidence="2 3" key="1">
    <citation type="submission" date="2019-03" db="EMBL/GenBank/DDBJ databases">
        <title>Genomic Encyclopedia of Type Strains, Phase III (KMG-III): the genomes of soil and plant-associated and newly described type strains.</title>
        <authorList>
            <person name="Whitman W."/>
        </authorList>
    </citation>
    <scope>NUCLEOTIDE SEQUENCE [LARGE SCALE GENOMIC DNA]</scope>
    <source>
        <strain evidence="2 3">VKM Ac-2527</strain>
    </source>
</reference>
<dbReference type="EMBL" id="SNWQ01000005">
    <property type="protein sequence ID" value="TDO49801.1"/>
    <property type="molecule type" value="Genomic_DNA"/>
</dbReference>